<dbReference type="Proteomes" id="UP000288102">
    <property type="component" value="Unassembled WGS sequence"/>
</dbReference>
<sequence length="173" mass="20238">MAQREINNRTKSQANTVWLFDFLQKYWLLLVGIIVCYPLLKKWYDKFAQDAEEKALEDSEKDLKIAVSNPITKEIELNKITPRKEVHDIAESLAVWLGTNKQTKNSPWYTWLTEPMSNFENEKETINELLKVKQPTTVPLVIAAYYVITRRDLKADLKKYLSTSELKTVPLFN</sequence>
<comment type="caution">
    <text evidence="2">The sequence shown here is derived from an EMBL/GenBank/DDBJ whole genome shotgun (WGS) entry which is preliminary data.</text>
</comment>
<organism evidence="2 3">
    <name type="scientific">Flavobacterium cupreum</name>
    <dbReference type="NCBI Taxonomy" id="2133766"/>
    <lineage>
        <taxon>Bacteria</taxon>
        <taxon>Pseudomonadati</taxon>
        <taxon>Bacteroidota</taxon>
        <taxon>Flavobacteriia</taxon>
        <taxon>Flavobacteriales</taxon>
        <taxon>Flavobacteriaceae</taxon>
        <taxon>Flavobacterium</taxon>
    </lineage>
</organism>
<feature type="transmembrane region" description="Helical" evidence="1">
    <location>
        <begin position="22"/>
        <end position="40"/>
    </location>
</feature>
<evidence type="ECO:0000313" key="3">
    <source>
        <dbReference type="Proteomes" id="UP000288102"/>
    </source>
</evidence>
<keyword evidence="1" id="KW-1133">Transmembrane helix</keyword>
<accession>A0A434A338</accession>
<dbReference type="EMBL" id="QWDM01000014">
    <property type="protein sequence ID" value="RUT68752.1"/>
    <property type="molecule type" value="Genomic_DNA"/>
</dbReference>
<keyword evidence="1" id="KW-0472">Membrane</keyword>
<evidence type="ECO:0000313" key="2">
    <source>
        <dbReference type="EMBL" id="RUT68752.1"/>
    </source>
</evidence>
<name>A0A434A338_9FLAO</name>
<dbReference type="RefSeq" id="WP_127339944.1">
    <property type="nucleotide sequence ID" value="NZ_QWDM01000014.1"/>
</dbReference>
<evidence type="ECO:0000256" key="1">
    <source>
        <dbReference type="SAM" id="Phobius"/>
    </source>
</evidence>
<reference evidence="3" key="1">
    <citation type="journal article" date="2019" name="Syst. Appl. Microbiol.">
        <title>Flavobacterium circumlabens sp. nov. and Flavobacterium cupreum sp. nov., two psychrotrophic species isolated from Antarctic environmental samples.</title>
        <authorList>
            <person name="Kralova S."/>
            <person name="Busse H.-J."/>
            <person name="Svec P."/>
            <person name="Maslanova I."/>
            <person name="Stankova E."/>
            <person name="Bartak M."/>
            <person name="Sedlacek I."/>
        </authorList>
    </citation>
    <scope>NUCLEOTIDE SEQUENCE [LARGE SCALE GENOMIC DNA]</scope>
    <source>
        <strain evidence="3">CCM 8825</strain>
    </source>
</reference>
<protein>
    <submittedName>
        <fullName evidence="2">Uncharacterized protein</fullName>
    </submittedName>
</protein>
<dbReference type="AlphaFoldDB" id="A0A434A338"/>
<gene>
    <name evidence="2" type="ORF">D0817_19240</name>
</gene>
<dbReference type="OrthoDB" id="1343665at2"/>
<keyword evidence="3" id="KW-1185">Reference proteome</keyword>
<proteinExistence type="predicted"/>
<keyword evidence="1" id="KW-0812">Transmembrane</keyword>